<comment type="caution">
    <text evidence="1">The sequence shown here is derived from an EMBL/GenBank/DDBJ whole genome shotgun (WGS) entry which is preliminary data.</text>
</comment>
<organism evidence="1 2">
    <name type="scientific">Petrolisthes manimaculis</name>
    <dbReference type="NCBI Taxonomy" id="1843537"/>
    <lineage>
        <taxon>Eukaryota</taxon>
        <taxon>Metazoa</taxon>
        <taxon>Ecdysozoa</taxon>
        <taxon>Arthropoda</taxon>
        <taxon>Crustacea</taxon>
        <taxon>Multicrustacea</taxon>
        <taxon>Malacostraca</taxon>
        <taxon>Eumalacostraca</taxon>
        <taxon>Eucarida</taxon>
        <taxon>Decapoda</taxon>
        <taxon>Pleocyemata</taxon>
        <taxon>Anomura</taxon>
        <taxon>Galatheoidea</taxon>
        <taxon>Porcellanidae</taxon>
        <taxon>Petrolisthes</taxon>
    </lineage>
</organism>
<name>A0AAE1NJB0_9EUCA</name>
<dbReference type="AlphaFoldDB" id="A0AAE1NJB0"/>
<dbReference type="Proteomes" id="UP001292094">
    <property type="component" value="Unassembled WGS sequence"/>
</dbReference>
<protein>
    <submittedName>
        <fullName evidence="1">Uncharacterized protein</fullName>
    </submittedName>
</protein>
<evidence type="ECO:0000313" key="2">
    <source>
        <dbReference type="Proteomes" id="UP001292094"/>
    </source>
</evidence>
<evidence type="ECO:0000313" key="1">
    <source>
        <dbReference type="EMBL" id="KAK4290212.1"/>
    </source>
</evidence>
<proteinExistence type="predicted"/>
<sequence>MLEQLCHHLTDTPNQRGLRNPPELQLLVALHYFASNDLHLIVGDTSNSPVRCHWDHKKNNLVLHNIEMEKRWRKEINELDQDIPCLGSCNNTAGGQARIAD</sequence>
<gene>
    <name evidence="1" type="ORF">Pmani_036873</name>
</gene>
<dbReference type="EMBL" id="JAWZYT010005569">
    <property type="protein sequence ID" value="KAK4290212.1"/>
    <property type="molecule type" value="Genomic_DNA"/>
</dbReference>
<accession>A0AAE1NJB0</accession>
<keyword evidence="2" id="KW-1185">Reference proteome</keyword>
<reference evidence="1" key="1">
    <citation type="submission" date="2023-11" db="EMBL/GenBank/DDBJ databases">
        <title>Genome assemblies of two species of porcelain crab, Petrolisthes cinctipes and Petrolisthes manimaculis (Anomura: Porcellanidae).</title>
        <authorList>
            <person name="Angst P."/>
        </authorList>
    </citation>
    <scope>NUCLEOTIDE SEQUENCE</scope>
    <source>
        <strain evidence="1">PB745_02</strain>
        <tissue evidence="1">Gill</tissue>
    </source>
</reference>